<dbReference type="Proteomes" id="UP000239388">
    <property type="component" value="Unassembled WGS sequence"/>
</dbReference>
<organism evidence="2 3">
    <name type="scientific">Blastopirellula marina</name>
    <dbReference type="NCBI Taxonomy" id="124"/>
    <lineage>
        <taxon>Bacteria</taxon>
        <taxon>Pseudomonadati</taxon>
        <taxon>Planctomycetota</taxon>
        <taxon>Planctomycetia</taxon>
        <taxon>Pirellulales</taxon>
        <taxon>Pirellulaceae</taxon>
        <taxon>Blastopirellula</taxon>
    </lineage>
</organism>
<protein>
    <submittedName>
        <fullName evidence="2">Aldo/keto reductase</fullName>
    </submittedName>
</protein>
<sequence length="295" mass="32370">MIQRQLGSTCMAVTQLGYGTMGLRGPRTWGVRVVEEDAAERFLNLVLDHGINFLDTAPDYGAAEERIGRAISSRRSEFYLASKCGCTPIQHADHLEIQHEWNVDVVRRNLETSLQRMKTDYLDLLQFHGGDAETLQATGLIDLLVQFRDEGSIKHLGISSKLPELPGLIALGVFETFQIPYSCLAPEHDGLITQAAESGAGIIIRGGIAQGGPDAEIQRPNLNDVWSGAGFDELLSDEMSRAELILRYTLSHPHCDTTIVGTCNEAHLQENIAAANKGPLPETLYHEITQRVAAL</sequence>
<dbReference type="InterPro" id="IPR053135">
    <property type="entry name" value="AKR2_Oxidoreductase"/>
</dbReference>
<dbReference type="Gene3D" id="3.20.20.100">
    <property type="entry name" value="NADP-dependent oxidoreductase domain"/>
    <property type="match status" value="1"/>
</dbReference>
<dbReference type="OrthoDB" id="9773828at2"/>
<feature type="domain" description="NADP-dependent oxidoreductase" evidence="1">
    <location>
        <begin position="16"/>
        <end position="289"/>
    </location>
</feature>
<dbReference type="InterPro" id="IPR036812">
    <property type="entry name" value="NAD(P)_OxRdtase_dom_sf"/>
</dbReference>
<gene>
    <name evidence="2" type="ORF">C5Y98_16600</name>
</gene>
<dbReference type="RefSeq" id="WP_105355636.1">
    <property type="nucleotide sequence ID" value="NZ_PUIB01000017.1"/>
</dbReference>
<reference evidence="2 3" key="1">
    <citation type="submission" date="2018-02" db="EMBL/GenBank/DDBJ databases">
        <title>Comparative genomes isolates from brazilian mangrove.</title>
        <authorList>
            <person name="Araujo J.E."/>
            <person name="Taketani R.G."/>
            <person name="Silva M.C.P."/>
            <person name="Loureco M.V."/>
            <person name="Andreote F.D."/>
        </authorList>
    </citation>
    <scope>NUCLEOTIDE SEQUENCE [LARGE SCALE GENOMIC DNA]</scope>
    <source>
        <strain evidence="2 3">NAP PRIS-MGV</strain>
    </source>
</reference>
<evidence type="ECO:0000313" key="2">
    <source>
        <dbReference type="EMBL" id="PQO33847.1"/>
    </source>
</evidence>
<dbReference type="CDD" id="cd19095">
    <property type="entry name" value="AKR_PA4992-like"/>
    <property type="match status" value="1"/>
</dbReference>
<proteinExistence type="predicted"/>
<dbReference type="PANTHER" id="PTHR43312">
    <property type="entry name" value="D-THREO-ALDOSE 1-DEHYDROGENASE"/>
    <property type="match status" value="1"/>
</dbReference>
<dbReference type="SUPFAM" id="SSF51430">
    <property type="entry name" value="NAD(P)-linked oxidoreductase"/>
    <property type="match status" value="1"/>
</dbReference>
<dbReference type="PANTHER" id="PTHR43312:SF1">
    <property type="entry name" value="NADP-DEPENDENT OXIDOREDUCTASE DOMAIN-CONTAINING PROTEIN"/>
    <property type="match status" value="1"/>
</dbReference>
<dbReference type="InterPro" id="IPR023210">
    <property type="entry name" value="NADP_OxRdtase_dom"/>
</dbReference>
<comment type="caution">
    <text evidence="2">The sequence shown here is derived from an EMBL/GenBank/DDBJ whole genome shotgun (WGS) entry which is preliminary data.</text>
</comment>
<name>A0A2S8FNU8_9BACT</name>
<dbReference type="Pfam" id="PF00248">
    <property type="entry name" value="Aldo_ket_red"/>
    <property type="match status" value="1"/>
</dbReference>
<evidence type="ECO:0000313" key="3">
    <source>
        <dbReference type="Proteomes" id="UP000239388"/>
    </source>
</evidence>
<accession>A0A2S8FNU8</accession>
<evidence type="ECO:0000259" key="1">
    <source>
        <dbReference type="Pfam" id="PF00248"/>
    </source>
</evidence>
<dbReference type="EMBL" id="PUIB01000017">
    <property type="protein sequence ID" value="PQO33847.1"/>
    <property type="molecule type" value="Genomic_DNA"/>
</dbReference>
<dbReference type="AlphaFoldDB" id="A0A2S8FNU8"/>